<sequence>MINKKVLVFFAVFAILILLFETFINYDFPDVIESQLEELKNNKEVLDQIGGYDSFEYQYNENELKSDTLRVKITVYGKERKVLKNVSFVKDGDDWKVYDSQLIYTDLY</sequence>
<evidence type="ECO:0000313" key="1">
    <source>
        <dbReference type="EMBL" id="RIW14625.1"/>
    </source>
</evidence>
<comment type="caution">
    <text evidence="1">The sequence shown here is derived from an EMBL/GenBank/DDBJ whole genome shotgun (WGS) entry which is preliminary data.</text>
</comment>
<proteinExistence type="predicted"/>
<gene>
    <name evidence="1" type="ORF">D0X99_13885</name>
</gene>
<evidence type="ECO:0000313" key="2">
    <source>
        <dbReference type="Proteomes" id="UP000283522"/>
    </source>
</evidence>
<dbReference type="EMBL" id="QXML01000006">
    <property type="protein sequence ID" value="RIW14625.1"/>
    <property type="molecule type" value="Genomic_DNA"/>
</dbReference>
<organism evidence="1 2">
    <name type="scientific">Algoriphagus lacus</name>
    <dbReference type="NCBI Taxonomy" id="2056311"/>
    <lineage>
        <taxon>Bacteria</taxon>
        <taxon>Pseudomonadati</taxon>
        <taxon>Bacteroidota</taxon>
        <taxon>Cytophagia</taxon>
        <taxon>Cytophagales</taxon>
        <taxon>Cyclobacteriaceae</taxon>
        <taxon>Algoriphagus</taxon>
    </lineage>
</organism>
<dbReference type="Proteomes" id="UP000283522">
    <property type="component" value="Unassembled WGS sequence"/>
</dbReference>
<dbReference type="RefSeq" id="WP_119478423.1">
    <property type="nucleotide sequence ID" value="NZ_QXML01000006.1"/>
</dbReference>
<evidence type="ECO:0008006" key="3">
    <source>
        <dbReference type="Google" id="ProtNLM"/>
    </source>
</evidence>
<keyword evidence="2" id="KW-1185">Reference proteome</keyword>
<dbReference type="AlphaFoldDB" id="A0A418PQU3"/>
<accession>A0A418PQU3</accession>
<protein>
    <recommendedName>
        <fullName evidence="3">DUF4878 domain-containing protein</fullName>
    </recommendedName>
</protein>
<reference evidence="1 2" key="1">
    <citation type="submission" date="2018-09" db="EMBL/GenBank/DDBJ databases">
        <authorList>
            <person name="Wang X."/>
            <person name="Du Z."/>
        </authorList>
    </citation>
    <scope>NUCLEOTIDE SEQUENCE [LARGE SCALE GENOMIC DNA]</scope>
    <source>
        <strain evidence="1 2">N3</strain>
    </source>
</reference>
<dbReference type="OrthoDB" id="9915105at2"/>
<name>A0A418PQU3_9BACT</name>